<dbReference type="RefSeq" id="WP_311361179.1">
    <property type="nucleotide sequence ID" value="NZ_JAVRIE010000002.1"/>
</dbReference>
<keyword evidence="8" id="KW-0675">Receptor</keyword>
<comment type="caution">
    <text evidence="8">The sequence shown here is derived from an EMBL/GenBank/DDBJ whole genome shotgun (WGS) entry which is preliminary data.</text>
</comment>
<dbReference type="Gene3D" id="2.170.130.10">
    <property type="entry name" value="TonB-dependent receptor, plug domain"/>
    <property type="match status" value="1"/>
</dbReference>
<comment type="similarity">
    <text evidence="4">Belongs to the TonB-dependent receptor family.</text>
</comment>
<dbReference type="NCBIfam" id="TIGR01782">
    <property type="entry name" value="TonB-Xanth-Caul"/>
    <property type="match status" value="1"/>
</dbReference>
<evidence type="ECO:0000313" key="9">
    <source>
        <dbReference type="Proteomes" id="UP001249020"/>
    </source>
</evidence>
<feature type="domain" description="TonB-dependent receptor plug" evidence="7">
    <location>
        <begin position="74"/>
        <end position="177"/>
    </location>
</feature>
<keyword evidence="2 4" id="KW-0472">Membrane</keyword>
<evidence type="ECO:0000256" key="2">
    <source>
        <dbReference type="ARBA" id="ARBA00023136"/>
    </source>
</evidence>
<keyword evidence="9" id="KW-1185">Reference proteome</keyword>
<evidence type="ECO:0000313" key="8">
    <source>
        <dbReference type="EMBL" id="MDT0582419.1"/>
    </source>
</evidence>
<dbReference type="Proteomes" id="UP001249020">
    <property type="component" value="Unassembled WGS sequence"/>
</dbReference>
<evidence type="ECO:0000256" key="5">
    <source>
        <dbReference type="SAM" id="SignalP"/>
    </source>
</evidence>
<dbReference type="InterPro" id="IPR012910">
    <property type="entry name" value="Plug_dom"/>
</dbReference>
<dbReference type="AlphaFoldDB" id="A0AAW8R1V5"/>
<keyword evidence="4" id="KW-0798">TonB box</keyword>
<dbReference type="InterPro" id="IPR010104">
    <property type="entry name" value="TonB_rcpt_bac"/>
</dbReference>
<dbReference type="PANTHER" id="PTHR40980">
    <property type="entry name" value="PLUG DOMAIN-CONTAINING PROTEIN"/>
    <property type="match status" value="1"/>
</dbReference>
<dbReference type="InterPro" id="IPR000531">
    <property type="entry name" value="Beta-barrel_TonB"/>
</dbReference>
<dbReference type="Pfam" id="PF00593">
    <property type="entry name" value="TonB_dep_Rec_b-barrel"/>
    <property type="match status" value="1"/>
</dbReference>
<gene>
    <name evidence="8" type="ORF">RM544_07695</name>
</gene>
<dbReference type="Gene3D" id="2.40.170.20">
    <property type="entry name" value="TonB-dependent receptor, beta-barrel domain"/>
    <property type="match status" value="1"/>
</dbReference>
<dbReference type="SUPFAM" id="SSF56935">
    <property type="entry name" value="Porins"/>
    <property type="match status" value="1"/>
</dbReference>
<keyword evidence="5" id="KW-0732">Signal</keyword>
<sequence>MSKSNKKHNKGLNTLFKYSLLASAVIGVTSAPVYAQEKATEDEDDVVEVIDVRGVRGNLIKAQDMRREGETLLDALSASDIGVLPDRSVLEAISRVPGVSIGRFAAPNDPDHFGTEGSGLVVRGLTQVRSEFNGRDTFTANSGRSLSFEDVPPELIGSVEVFKNQTADMVEGGIAGTVNLNTKKPFDSGERIIAFSADATYADFIEETTPSFSFLYSDVFESDAGRFGLLLNASTSELKAQSDATQVGQFTEQNAQVDGQTVFVPRSGRFARKQDDRERQGFAAVLQYENTERTLEVTAEFIRSDANLAWTENAVEFGDDDRIGDLVPAEGTQYEFDDQGYFQNGVISSTAGWRGPDEYADRAPGGVFGNLHSMVSRAREDDSSVQDISFNVKYTPNDTWAFNFDVQRVDADTQIQDFQVQGGTRAAVSLDLTQGSTPRIGLFNPAYTADNPGPDGDHFTNPNRTFWRSAMDHVSDNEGQSTAYRFDAKYTLDSGFITAITTGVRYSDRDQTTRESTYNWGNLSTPWAGGGITWFDDPATQSLPTDLVSFDNFGKGGVLDIEGGNTILFPGIELAKNYRDAVNPDSPFNILAAQALPGGWAPLSARGNVIPGTDFTPGEINETSETSTALYAKANFDGELGDMDYQGNFGLRYVKLENDTFGSVIYPDNLIDGPEDLDNFLPADQAAFGNDTSVPSTVSDDYTNVLPSFNIKLNLNEDMLVRVGISEAIALPQLGLLRNYVNIQGVDRTTVTEPDPNGGEPIPVLSTIGRYIANSGNPNLKPMESYNFDVTFEWYFAEAGSLTTSLFYKDLKNYFINDARPREFTNNGSTQTVLVSGAYNGDEGKIQGFEVAYQQFFDFLPEGFDGLGAQFNYTYVDEEGSPNANLSPDAPGDAAQNVQAFENLPLEGLSKHTMNITALYEKDKINARLAYNWRSEYLLTTRDVITALPIFSEGAGYLDASIFYQATDNIQVGFQATNITDTESVTQMQVTPEGDRRTRGVFVNDSRYSFIVRGNF</sequence>
<dbReference type="InterPro" id="IPR036942">
    <property type="entry name" value="Beta-barrel_TonB_sf"/>
</dbReference>
<accession>A0AAW8R1V5</accession>
<evidence type="ECO:0000256" key="1">
    <source>
        <dbReference type="ARBA" id="ARBA00004442"/>
    </source>
</evidence>
<comment type="subcellular location">
    <subcellularLocation>
        <location evidence="1 4">Cell outer membrane</location>
    </subcellularLocation>
</comment>
<feature type="chain" id="PRO_5043611641" evidence="5">
    <location>
        <begin position="36"/>
        <end position="1016"/>
    </location>
</feature>
<protein>
    <submittedName>
        <fullName evidence="8">TonB-dependent receptor</fullName>
    </submittedName>
</protein>
<feature type="signal peptide" evidence="5">
    <location>
        <begin position="1"/>
        <end position="35"/>
    </location>
</feature>
<evidence type="ECO:0000259" key="7">
    <source>
        <dbReference type="Pfam" id="PF07715"/>
    </source>
</evidence>
<evidence type="ECO:0000256" key="4">
    <source>
        <dbReference type="RuleBase" id="RU003357"/>
    </source>
</evidence>
<dbReference type="EMBL" id="JAVRIE010000002">
    <property type="protein sequence ID" value="MDT0582419.1"/>
    <property type="molecule type" value="Genomic_DNA"/>
</dbReference>
<feature type="domain" description="TonB-dependent receptor-like beta-barrel" evidence="6">
    <location>
        <begin position="443"/>
        <end position="979"/>
    </location>
</feature>
<organism evidence="8 9">
    <name type="scientific">Brumicola blandensis</name>
    <dbReference type="NCBI Taxonomy" id="3075611"/>
    <lineage>
        <taxon>Bacteria</taxon>
        <taxon>Pseudomonadati</taxon>
        <taxon>Pseudomonadota</taxon>
        <taxon>Gammaproteobacteria</taxon>
        <taxon>Alteromonadales</taxon>
        <taxon>Alteromonadaceae</taxon>
        <taxon>Brumicola</taxon>
    </lineage>
</organism>
<dbReference type="PANTHER" id="PTHR40980:SF3">
    <property type="entry name" value="TONB-DEPENDENT RECEPTOR-LIKE BETA-BARREL DOMAIN-CONTAINING PROTEIN"/>
    <property type="match status" value="1"/>
</dbReference>
<dbReference type="Pfam" id="PF07715">
    <property type="entry name" value="Plug"/>
    <property type="match status" value="1"/>
</dbReference>
<dbReference type="InterPro" id="IPR037066">
    <property type="entry name" value="Plug_dom_sf"/>
</dbReference>
<name>A0AAW8R1V5_9ALTE</name>
<proteinExistence type="inferred from homology"/>
<evidence type="ECO:0000256" key="3">
    <source>
        <dbReference type="ARBA" id="ARBA00023237"/>
    </source>
</evidence>
<reference evidence="8 9" key="1">
    <citation type="submission" date="2023-09" db="EMBL/GenBank/DDBJ databases">
        <authorList>
            <person name="Rey-Velasco X."/>
        </authorList>
    </citation>
    <scope>NUCLEOTIDE SEQUENCE [LARGE SCALE GENOMIC DNA]</scope>
    <source>
        <strain evidence="8 9">W409</strain>
    </source>
</reference>
<keyword evidence="3" id="KW-0998">Cell outer membrane</keyword>
<dbReference type="GO" id="GO:0009279">
    <property type="term" value="C:cell outer membrane"/>
    <property type="evidence" value="ECO:0007669"/>
    <property type="project" value="UniProtKB-SubCell"/>
</dbReference>
<evidence type="ECO:0000259" key="6">
    <source>
        <dbReference type="Pfam" id="PF00593"/>
    </source>
</evidence>